<evidence type="ECO:0000256" key="4">
    <source>
        <dbReference type="ARBA" id="ARBA00020410"/>
    </source>
</evidence>
<dbReference type="GO" id="GO:0006506">
    <property type="term" value="P:GPI anchor biosynthetic process"/>
    <property type="evidence" value="ECO:0007669"/>
    <property type="project" value="UniProtKB-KW"/>
</dbReference>
<dbReference type="AlphaFoldDB" id="A0AAN6YGN9"/>
<dbReference type="PANTHER" id="PTHR28533">
    <property type="entry name" value="PROTEIN PBN1"/>
    <property type="match status" value="1"/>
</dbReference>
<evidence type="ECO:0000256" key="5">
    <source>
        <dbReference type="ARBA" id="ARBA00022502"/>
    </source>
</evidence>
<keyword evidence="9" id="KW-0472">Membrane</keyword>
<proteinExistence type="inferred from homology"/>
<dbReference type="Proteomes" id="UP001301769">
    <property type="component" value="Unassembled WGS sequence"/>
</dbReference>
<dbReference type="GO" id="GO:1990529">
    <property type="term" value="C:glycosylphosphatidylinositol-mannosyltransferase I complex"/>
    <property type="evidence" value="ECO:0007669"/>
    <property type="project" value="TreeGrafter"/>
</dbReference>
<evidence type="ECO:0000256" key="1">
    <source>
        <dbReference type="ARBA" id="ARBA00004643"/>
    </source>
</evidence>
<name>A0AAN6YGN9_9PEZI</name>
<keyword evidence="5 11" id="KW-0337">GPI-anchor biosynthesis</keyword>
<dbReference type="GO" id="GO:0000030">
    <property type="term" value="F:mannosyltransferase activity"/>
    <property type="evidence" value="ECO:0007669"/>
    <property type="project" value="TreeGrafter"/>
</dbReference>
<evidence type="ECO:0000256" key="10">
    <source>
        <dbReference type="ARBA" id="ARBA00023180"/>
    </source>
</evidence>
<dbReference type="InterPro" id="IPR013233">
    <property type="entry name" value="PIG-X/PBN1"/>
</dbReference>
<sequence length="501" mass="55344">MRERITFVQKLGESLDPSTFKINGDSLTGPQIKAAREDRLTWALEELPYELQSLLEGAHEIHIRWVSPVAYEAVSPFLARLPPGFHLFFTPGAGTKAENTSEMLCSVLSEIFGGIHCSSPTASFTRLPNNRFSHATALQYFQPLSSLSGFIEYSKDKLCSPSDSSCIARLDRLNEASSLDISYDTISHALKGAASWPYQPHTIHATSRPRSRTEVGVLSADKPKNMEPHELGISGLLTVLGQDSSPSATVFTFPSRHRDAESGFSIKFLEPTGLHPTLQIRLDSNKPPSTDSYCSPHAYFTLPSTVFADKYQLDDDLFLASRNLTKLQYISQPVDLEAPEYVMEKWGSSILVELSPPNTEKSAPWTAEIPLHLRYLSPAQGGYHKVEVPYPAVFWACAAEEGTKFPTNPFEKVNLGYDGLFGPRTVFWHVEPRPEAGKLLQNAVKVPVLDLDKSQWVNIVTAITVLIGFAWVSWKLGVVYFASGHGSSAASSKPASEKKKQ</sequence>
<dbReference type="EMBL" id="MU858060">
    <property type="protein sequence ID" value="KAK4217340.1"/>
    <property type="molecule type" value="Genomic_DNA"/>
</dbReference>
<keyword evidence="7 11" id="KW-0256">Endoplasmic reticulum</keyword>
<evidence type="ECO:0000313" key="12">
    <source>
        <dbReference type="EMBL" id="KAK4217340.1"/>
    </source>
</evidence>
<gene>
    <name evidence="12" type="ORF">QBC37DRAFT_414887</name>
</gene>
<keyword evidence="8" id="KW-1133">Transmembrane helix</keyword>
<reference evidence="12" key="2">
    <citation type="submission" date="2023-05" db="EMBL/GenBank/DDBJ databases">
        <authorList>
            <consortium name="Lawrence Berkeley National Laboratory"/>
            <person name="Steindorff A."/>
            <person name="Hensen N."/>
            <person name="Bonometti L."/>
            <person name="Westerberg I."/>
            <person name="Brannstrom I.O."/>
            <person name="Guillou S."/>
            <person name="Cros-Aarteil S."/>
            <person name="Calhoun S."/>
            <person name="Haridas S."/>
            <person name="Kuo A."/>
            <person name="Mondo S."/>
            <person name="Pangilinan J."/>
            <person name="Riley R."/>
            <person name="Labutti K."/>
            <person name="Andreopoulos B."/>
            <person name="Lipzen A."/>
            <person name="Chen C."/>
            <person name="Yanf M."/>
            <person name="Daum C."/>
            <person name="Ng V."/>
            <person name="Clum A."/>
            <person name="Ohm R."/>
            <person name="Martin F."/>
            <person name="Silar P."/>
            <person name="Natvig D."/>
            <person name="Lalanne C."/>
            <person name="Gautier V."/>
            <person name="Ament-Velasquez S.L."/>
            <person name="Kruys A."/>
            <person name="Hutchinson M.I."/>
            <person name="Powell A.J."/>
            <person name="Barry K."/>
            <person name="Miller A.N."/>
            <person name="Grigoriev I.V."/>
            <person name="Debuchy R."/>
            <person name="Gladieux P."/>
            <person name="Thoren M.H."/>
            <person name="Johannesson H."/>
        </authorList>
    </citation>
    <scope>NUCLEOTIDE SEQUENCE</scope>
    <source>
        <strain evidence="12">PSN293</strain>
    </source>
</reference>
<keyword evidence="10" id="KW-0325">Glycoprotein</keyword>
<organism evidence="12 13">
    <name type="scientific">Rhypophila decipiens</name>
    <dbReference type="NCBI Taxonomy" id="261697"/>
    <lineage>
        <taxon>Eukaryota</taxon>
        <taxon>Fungi</taxon>
        <taxon>Dikarya</taxon>
        <taxon>Ascomycota</taxon>
        <taxon>Pezizomycotina</taxon>
        <taxon>Sordariomycetes</taxon>
        <taxon>Sordariomycetidae</taxon>
        <taxon>Sordariales</taxon>
        <taxon>Naviculisporaceae</taxon>
        <taxon>Rhypophila</taxon>
    </lineage>
</organism>
<comment type="caution">
    <text evidence="12">The sequence shown here is derived from an EMBL/GenBank/DDBJ whole genome shotgun (WGS) entry which is preliminary data.</text>
</comment>
<accession>A0AAN6YGN9</accession>
<dbReference type="InterPro" id="IPR042322">
    <property type="entry name" value="Pbn1"/>
</dbReference>
<evidence type="ECO:0000256" key="11">
    <source>
        <dbReference type="RuleBase" id="RU366056"/>
    </source>
</evidence>
<comment type="function">
    <text evidence="11">Required for proper folding and/or the stability of a subset of proteins in the endoplasmic reticulum. Component of glycosylphosphatidylinositol-mannosyltransferase 1 which transfers the first of the 4 mannoses in the GPI-anchor precursors during GPI-anchor biosynthesis. Probably acts by stabilizing the mannosyltransferase GPI14.</text>
</comment>
<dbReference type="Pfam" id="PF08320">
    <property type="entry name" value="PIG-X"/>
    <property type="match status" value="1"/>
</dbReference>
<evidence type="ECO:0000256" key="8">
    <source>
        <dbReference type="ARBA" id="ARBA00022989"/>
    </source>
</evidence>
<protein>
    <recommendedName>
        <fullName evidence="4 11">Protein PBN1</fullName>
    </recommendedName>
</protein>
<comment type="similarity">
    <text evidence="3 11">Belongs to the PIGX family.</text>
</comment>
<evidence type="ECO:0000256" key="6">
    <source>
        <dbReference type="ARBA" id="ARBA00022692"/>
    </source>
</evidence>
<keyword evidence="6" id="KW-0812">Transmembrane</keyword>
<comment type="subcellular location">
    <subcellularLocation>
        <location evidence="11">Endoplasmic reticulum membrane</location>
        <topology evidence="11">Single-pass membrane protein</topology>
    </subcellularLocation>
    <subcellularLocation>
        <location evidence="1">Endoplasmic reticulum membrane</location>
        <topology evidence="1">Single-pass type III membrane protein</topology>
    </subcellularLocation>
</comment>
<evidence type="ECO:0000256" key="3">
    <source>
        <dbReference type="ARBA" id="ARBA00010345"/>
    </source>
</evidence>
<evidence type="ECO:0000256" key="9">
    <source>
        <dbReference type="ARBA" id="ARBA00023136"/>
    </source>
</evidence>
<comment type="pathway">
    <text evidence="2 11">Glycolipid biosynthesis; glycosylphosphatidylinositol-anchor biosynthesis.</text>
</comment>
<evidence type="ECO:0000256" key="2">
    <source>
        <dbReference type="ARBA" id="ARBA00004687"/>
    </source>
</evidence>
<dbReference type="GO" id="GO:0005789">
    <property type="term" value="C:endoplasmic reticulum membrane"/>
    <property type="evidence" value="ECO:0007669"/>
    <property type="project" value="UniProtKB-SubCell"/>
</dbReference>
<evidence type="ECO:0000313" key="13">
    <source>
        <dbReference type="Proteomes" id="UP001301769"/>
    </source>
</evidence>
<keyword evidence="13" id="KW-1185">Reference proteome</keyword>
<reference evidence="12" key="1">
    <citation type="journal article" date="2023" name="Mol. Phylogenet. Evol.">
        <title>Genome-scale phylogeny and comparative genomics of the fungal order Sordariales.</title>
        <authorList>
            <person name="Hensen N."/>
            <person name="Bonometti L."/>
            <person name="Westerberg I."/>
            <person name="Brannstrom I.O."/>
            <person name="Guillou S."/>
            <person name="Cros-Aarteil S."/>
            <person name="Calhoun S."/>
            <person name="Haridas S."/>
            <person name="Kuo A."/>
            <person name="Mondo S."/>
            <person name="Pangilinan J."/>
            <person name="Riley R."/>
            <person name="LaButti K."/>
            <person name="Andreopoulos B."/>
            <person name="Lipzen A."/>
            <person name="Chen C."/>
            <person name="Yan M."/>
            <person name="Daum C."/>
            <person name="Ng V."/>
            <person name="Clum A."/>
            <person name="Steindorff A."/>
            <person name="Ohm R.A."/>
            <person name="Martin F."/>
            <person name="Silar P."/>
            <person name="Natvig D.O."/>
            <person name="Lalanne C."/>
            <person name="Gautier V."/>
            <person name="Ament-Velasquez S.L."/>
            <person name="Kruys A."/>
            <person name="Hutchinson M.I."/>
            <person name="Powell A.J."/>
            <person name="Barry K."/>
            <person name="Miller A.N."/>
            <person name="Grigoriev I.V."/>
            <person name="Debuchy R."/>
            <person name="Gladieux P."/>
            <person name="Hiltunen Thoren M."/>
            <person name="Johannesson H."/>
        </authorList>
    </citation>
    <scope>NUCLEOTIDE SEQUENCE</scope>
    <source>
        <strain evidence="12">PSN293</strain>
    </source>
</reference>
<dbReference type="SMART" id="SM00780">
    <property type="entry name" value="PIG-X"/>
    <property type="match status" value="1"/>
</dbReference>
<evidence type="ECO:0000256" key="7">
    <source>
        <dbReference type="ARBA" id="ARBA00022824"/>
    </source>
</evidence>
<dbReference type="PANTHER" id="PTHR28533:SF1">
    <property type="entry name" value="PROTEIN PBN1"/>
    <property type="match status" value="1"/>
</dbReference>